<dbReference type="InterPro" id="IPR000160">
    <property type="entry name" value="GGDEF_dom"/>
</dbReference>
<sequence length="304" mass="33903">MTRLLSKLAAERTGVQFHITSLRPLRPENAPFAWEIEALQSFEQGAKEWARFSTEGDRQVYRYMAPLFTEEPCLKCHRKDGYQLGDVRGGSVSPCPSSVPYPWLELMASHALVGIAGVGFIGSLGQRLQHAQQDLRRQAVFDALTNIPNRRFFIEHLFQELQPDRHEQRPLAPILCDIDDFKGYNDALGQEAGDHCLRTLAAILDKRLGGDGRFCARYGGEEFVAVLTEMTLDEARALAERLRVEILELGIWHPASPHGVLTLSIGIAATSGRGGSSYETLIQHAEAALARAKTQGRNRVEVWL</sequence>
<dbReference type="KEGG" id="cjap:GWK36_01700"/>
<organism evidence="5 6">
    <name type="scientific">Caldichromatium japonicum</name>
    <dbReference type="NCBI Taxonomy" id="2699430"/>
    <lineage>
        <taxon>Bacteria</taxon>
        <taxon>Pseudomonadati</taxon>
        <taxon>Pseudomonadota</taxon>
        <taxon>Gammaproteobacteria</taxon>
        <taxon>Chromatiales</taxon>
        <taxon>Chromatiaceae</taxon>
        <taxon>Caldichromatium</taxon>
    </lineage>
</organism>
<evidence type="ECO:0000256" key="3">
    <source>
        <dbReference type="ARBA" id="ARBA00034247"/>
    </source>
</evidence>
<feature type="domain" description="GGDEF" evidence="4">
    <location>
        <begin position="169"/>
        <end position="304"/>
    </location>
</feature>
<dbReference type="RefSeq" id="WP_166269533.1">
    <property type="nucleotide sequence ID" value="NZ_CP048029.1"/>
</dbReference>
<evidence type="ECO:0000259" key="4">
    <source>
        <dbReference type="PROSITE" id="PS50887"/>
    </source>
</evidence>
<dbReference type="GO" id="GO:0043709">
    <property type="term" value="P:cell adhesion involved in single-species biofilm formation"/>
    <property type="evidence" value="ECO:0007669"/>
    <property type="project" value="TreeGrafter"/>
</dbReference>
<proteinExistence type="predicted"/>
<dbReference type="Proteomes" id="UP000502699">
    <property type="component" value="Chromosome"/>
</dbReference>
<accession>A0A6G7VAM7</accession>
<dbReference type="EMBL" id="CP048029">
    <property type="protein sequence ID" value="QIK36925.1"/>
    <property type="molecule type" value="Genomic_DNA"/>
</dbReference>
<evidence type="ECO:0000256" key="1">
    <source>
        <dbReference type="ARBA" id="ARBA00001946"/>
    </source>
</evidence>
<dbReference type="GO" id="GO:0052621">
    <property type="term" value="F:diguanylate cyclase activity"/>
    <property type="evidence" value="ECO:0007669"/>
    <property type="project" value="UniProtKB-EC"/>
</dbReference>
<dbReference type="AlphaFoldDB" id="A0A6G7VAM7"/>
<dbReference type="Pfam" id="PF00990">
    <property type="entry name" value="GGDEF"/>
    <property type="match status" value="1"/>
</dbReference>
<evidence type="ECO:0000313" key="5">
    <source>
        <dbReference type="EMBL" id="QIK36925.1"/>
    </source>
</evidence>
<comment type="catalytic activity">
    <reaction evidence="3">
        <text>2 GTP = 3',3'-c-di-GMP + 2 diphosphate</text>
        <dbReference type="Rhea" id="RHEA:24898"/>
        <dbReference type="ChEBI" id="CHEBI:33019"/>
        <dbReference type="ChEBI" id="CHEBI:37565"/>
        <dbReference type="ChEBI" id="CHEBI:58805"/>
        <dbReference type="EC" id="2.7.7.65"/>
    </reaction>
</comment>
<gene>
    <name evidence="5" type="ORF">GWK36_01700</name>
</gene>
<evidence type="ECO:0000256" key="2">
    <source>
        <dbReference type="ARBA" id="ARBA00012528"/>
    </source>
</evidence>
<dbReference type="InterPro" id="IPR043128">
    <property type="entry name" value="Rev_trsase/Diguanyl_cyclase"/>
</dbReference>
<dbReference type="Gene3D" id="3.30.70.270">
    <property type="match status" value="1"/>
</dbReference>
<dbReference type="GO" id="GO:1902201">
    <property type="term" value="P:negative regulation of bacterial-type flagellum-dependent cell motility"/>
    <property type="evidence" value="ECO:0007669"/>
    <property type="project" value="TreeGrafter"/>
</dbReference>
<evidence type="ECO:0000313" key="6">
    <source>
        <dbReference type="Proteomes" id="UP000502699"/>
    </source>
</evidence>
<dbReference type="EC" id="2.7.7.65" evidence="2"/>
<dbReference type="InterPro" id="IPR050469">
    <property type="entry name" value="Diguanylate_Cyclase"/>
</dbReference>
<protein>
    <recommendedName>
        <fullName evidence="2">diguanylate cyclase</fullName>
        <ecNumber evidence="2">2.7.7.65</ecNumber>
    </recommendedName>
</protein>
<dbReference type="PANTHER" id="PTHR45138:SF9">
    <property type="entry name" value="DIGUANYLATE CYCLASE DGCM-RELATED"/>
    <property type="match status" value="1"/>
</dbReference>
<dbReference type="PROSITE" id="PS50887">
    <property type="entry name" value="GGDEF"/>
    <property type="match status" value="1"/>
</dbReference>
<dbReference type="SMART" id="SM00267">
    <property type="entry name" value="GGDEF"/>
    <property type="match status" value="1"/>
</dbReference>
<name>A0A6G7VAM7_9GAMM</name>
<dbReference type="NCBIfam" id="TIGR00254">
    <property type="entry name" value="GGDEF"/>
    <property type="match status" value="1"/>
</dbReference>
<dbReference type="InterPro" id="IPR021796">
    <property type="entry name" value="Tll0287-like_dom"/>
</dbReference>
<dbReference type="InterPro" id="IPR029787">
    <property type="entry name" value="Nucleotide_cyclase"/>
</dbReference>
<dbReference type="GO" id="GO:0005886">
    <property type="term" value="C:plasma membrane"/>
    <property type="evidence" value="ECO:0007669"/>
    <property type="project" value="TreeGrafter"/>
</dbReference>
<reference evidence="6" key="1">
    <citation type="submission" date="2020-01" db="EMBL/GenBank/DDBJ databases">
        <title>Caldichromatium gen. nov., sp. nov., a thermophilic purple sulfur bacterium member of the family Chromatiaceae isolated from Nakabusa hot spring, Japan.</title>
        <authorList>
            <person name="Saini M.K."/>
            <person name="Hanada S."/>
            <person name="Tank M."/>
        </authorList>
    </citation>
    <scope>NUCLEOTIDE SEQUENCE [LARGE SCALE GENOMIC DNA]</scope>
    <source>
        <strain evidence="6">No.7</strain>
    </source>
</reference>
<dbReference type="CDD" id="cd01949">
    <property type="entry name" value="GGDEF"/>
    <property type="match status" value="1"/>
</dbReference>
<dbReference type="PANTHER" id="PTHR45138">
    <property type="entry name" value="REGULATORY COMPONENTS OF SENSORY TRANSDUCTION SYSTEM"/>
    <property type="match status" value="1"/>
</dbReference>
<dbReference type="FunFam" id="3.30.70.270:FF:000001">
    <property type="entry name" value="Diguanylate cyclase domain protein"/>
    <property type="match status" value="1"/>
</dbReference>
<comment type="cofactor">
    <cofactor evidence="1">
        <name>Mg(2+)</name>
        <dbReference type="ChEBI" id="CHEBI:18420"/>
    </cofactor>
</comment>
<dbReference type="SUPFAM" id="SSF55073">
    <property type="entry name" value="Nucleotide cyclase"/>
    <property type="match status" value="1"/>
</dbReference>
<dbReference type="Pfam" id="PF11845">
    <property type="entry name" value="Tll0287-like"/>
    <property type="match status" value="1"/>
</dbReference>
<keyword evidence="6" id="KW-1185">Reference proteome</keyword>